<dbReference type="Pfam" id="PF04402">
    <property type="entry name" value="SIMPL"/>
    <property type="match status" value="1"/>
</dbReference>
<organism evidence="2 3">
    <name type="scientific">Vanrija pseudolonga</name>
    <dbReference type="NCBI Taxonomy" id="143232"/>
    <lineage>
        <taxon>Eukaryota</taxon>
        <taxon>Fungi</taxon>
        <taxon>Dikarya</taxon>
        <taxon>Basidiomycota</taxon>
        <taxon>Agaricomycotina</taxon>
        <taxon>Tremellomycetes</taxon>
        <taxon>Trichosporonales</taxon>
        <taxon>Trichosporonaceae</taxon>
        <taxon>Vanrija</taxon>
    </lineage>
</organism>
<dbReference type="AlphaFoldDB" id="A0AAF0Y1Q7"/>
<dbReference type="Proteomes" id="UP000827549">
    <property type="component" value="Chromosome 1"/>
</dbReference>
<dbReference type="InterPro" id="IPR007497">
    <property type="entry name" value="SIMPL/DUF541"/>
</dbReference>
<feature type="compositionally biased region" description="Low complexity" evidence="1">
    <location>
        <begin position="97"/>
        <end position="119"/>
    </location>
</feature>
<proteinExistence type="predicted"/>
<evidence type="ECO:0008006" key="4">
    <source>
        <dbReference type="Google" id="ProtNLM"/>
    </source>
</evidence>
<dbReference type="Gene3D" id="3.30.110.170">
    <property type="entry name" value="Protein of unknown function (DUF541), domain 1"/>
    <property type="match status" value="1"/>
</dbReference>
<accession>A0AAF0Y1Q7</accession>
<reference evidence="2" key="1">
    <citation type="submission" date="2023-10" db="EMBL/GenBank/DDBJ databases">
        <authorList>
            <person name="Noh H."/>
        </authorList>
    </citation>
    <scope>NUCLEOTIDE SEQUENCE</scope>
    <source>
        <strain evidence="2">DUCC4014</strain>
    </source>
</reference>
<keyword evidence="3" id="KW-1185">Reference proteome</keyword>
<feature type="region of interest" description="Disordered" evidence="1">
    <location>
        <begin position="69"/>
        <end position="175"/>
    </location>
</feature>
<dbReference type="GeneID" id="87803342"/>
<feature type="compositionally biased region" description="Basic and acidic residues" evidence="1">
    <location>
        <begin position="136"/>
        <end position="150"/>
    </location>
</feature>
<dbReference type="RefSeq" id="XP_062622491.1">
    <property type="nucleotide sequence ID" value="XM_062766507.1"/>
</dbReference>
<protein>
    <recommendedName>
        <fullName evidence="4">DUF541 domain-containing protein</fullName>
    </recommendedName>
</protein>
<evidence type="ECO:0000256" key="1">
    <source>
        <dbReference type="SAM" id="MobiDB-lite"/>
    </source>
</evidence>
<sequence>MMLGLNSSPTLSPTTINTTGTYTLKRRPELCDVFLRIAHESGDAAAAMSQVTTATQEVASFLRQLTARPAPSAANHQHRPSLDVPGSAHSHSTSPARSGSGRFSLSRFSISGPSSSGSNDDNKSSLGPSSASAYAERVKTSSHTDWHSDSEDPDVDDTPPVTPNPERPVSTWSMERVHTQSWTEYRDGVPEDQRPRRHRAETTMKATFHDFTALSEFTTWVTASKYISFDTLTWRLSRRTERSLASRARQGALRDAIAKARDYVSVLNTATAVDRSLTIADVSDSDAQGSHSVPYHSNAMFERADGVGLGGGGPRLNFDPEKVAVDVTVNVKFVLE</sequence>
<evidence type="ECO:0000313" key="2">
    <source>
        <dbReference type="EMBL" id="WOO76459.1"/>
    </source>
</evidence>
<evidence type="ECO:0000313" key="3">
    <source>
        <dbReference type="Proteomes" id="UP000827549"/>
    </source>
</evidence>
<dbReference type="EMBL" id="CP086714">
    <property type="protein sequence ID" value="WOO76459.1"/>
    <property type="molecule type" value="Genomic_DNA"/>
</dbReference>
<name>A0AAF0Y1Q7_9TREE</name>
<gene>
    <name evidence="2" type="ORF">LOC62_01G000080</name>
</gene>